<organism evidence="11 12">
    <name type="scientific">Acanthamoeba castellanii (strain ATCC 30010 / Neff)</name>
    <dbReference type="NCBI Taxonomy" id="1257118"/>
    <lineage>
        <taxon>Eukaryota</taxon>
        <taxon>Amoebozoa</taxon>
        <taxon>Discosea</taxon>
        <taxon>Longamoebia</taxon>
        <taxon>Centramoebida</taxon>
        <taxon>Acanthamoebidae</taxon>
        <taxon>Acanthamoeba</taxon>
    </lineage>
</organism>
<keyword evidence="1" id="KW-0808">Transferase</keyword>
<evidence type="ECO:0000256" key="1">
    <source>
        <dbReference type="ARBA" id="ARBA00022679"/>
    </source>
</evidence>
<dbReference type="GO" id="GO:0004713">
    <property type="term" value="F:protein tyrosine kinase activity"/>
    <property type="evidence" value="ECO:0007669"/>
    <property type="project" value="UniProtKB-KW"/>
</dbReference>
<evidence type="ECO:0000259" key="9">
    <source>
        <dbReference type="PROSITE" id="PS50001"/>
    </source>
</evidence>
<accession>L8HBL4</accession>
<dbReference type="STRING" id="1257118.L8HBL4"/>
<dbReference type="InterPro" id="IPR011009">
    <property type="entry name" value="Kinase-like_dom_sf"/>
</dbReference>
<dbReference type="Gene3D" id="3.30.200.20">
    <property type="entry name" value="Phosphorylase Kinase, domain 1"/>
    <property type="match status" value="1"/>
</dbReference>
<sequence length="602" mass="68796">MDYQNKTADAEPFFDDSEDERATVTRLNKQRRNQEEDRRKQREWETGSTLIRASELEYRREDEIARGNYGTVYKGRCRGYPVAIKVLHNQQLTQQKIEELKREVEIMKYAAAPVSNHTQLPLCNHNHNHNHNHKLFNNRALRHPCILLLMGVCTEKDNLAVVMEYVEGRDLGSIVHDRSIPISNRQRFHIAKGIAQGMNWLHCLKPEPIIHRDLKPPNVLITREGNVKVCDFGLSCAKEKFDPKGPLKDKAVGTPVYMAPEILCGIPASEKSDVYAYGMLLWELFARQGKPFAHMNSFQLFCETVVDRDERPPIPEGVPDNVVKLIRDCWLKDRYARPSFAEILTRWDDIIVDNTIRDVAGRVLWKRLHTLDAEHLPWMVEWDNFILAFGEHMNMKPTALSPDSTMIQCAKLILGNTLSLHPVASKDITTSDTNKRFAVTLESYARFLHIFGPLRPTILSDFDELCKAGCFHGLIDSKEAERRLASMKKGFLLRVSANNDTCVTISRKTAEGYKHQRIAKKPNGFNVQIGKEVYSFPSLIDFLMSPQAKERTKKGGLHLTKVCNKDSPFAAVHHDVPLDRSNYEPSPLLHVSKSLDELSIDA</sequence>
<proteinExistence type="predicted"/>
<evidence type="ECO:0000256" key="7">
    <source>
        <dbReference type="PROSITE-ProRule" id="PRU00191"/>
    </source>
</evidence>
<dbReference type="KEGG" id="acan:ACA1_385780"/>
<dbReference type="Proteomes" id="UP000011083">
    <property type="component" value="Unassembled WGS sequence"/>
</dbReference>
<keyword evidence="3 11" id="KW-0418">Kinase</keyword>
<evidence type="ECO:0000256" key="8">
    <source>
        <dbReference type="SAM" id="MobiDB-lite"/>
    </source>
</evidence>
<dbReference type="GeneID" id="14922714"/>
<dbReference type="InterPro" id="IPR000980">
    <property type="entry name" value="SH2"/>
</dbReference>
<dbReference type="PROSITE" id="PS50001">
    <property type="entry name" value="SH2"/>
    <property type="match status" value="1"/>
</dbReference>
<dbReference type="GO" id="GO:0004674">
    <property type="term" value="F:protein serine/threonine kinase activity"/>
    <property type="evidence" value="ECO:0007669"/>
    <property type="project" value="TreeGrafter"/>
</dbReference>
<keyword evidence="5" id="KW-0829">Tyrosine-protein kinase</keyword>
<evidence type="ECO:0000259" key="10">
    <source>
        <dbReference type="PROSITE" id="PS50011"/>
    </source>
</evidence>
<feature type="domain" description="SH2" evidence="9">
    <location>
        <begin position="470"/>
        <end position="543"/>
    </location>
</feature>
<name>L8HBL4_ACACF</name>
<dbReference type="SMART" id="SM00252">
    <property type="entry name" value="SH2"/>
    <property type="match status" value="1"/>
</dbReference>
<dbReference type="InterPro" id="IPR000719">
    <property type="entry name" value="Prot_kinase_dom"/>
</dbReference>
<dbReference type="InterPro" id="IPR001245">
    <property type="entry name" value="Ser-Thr/Tyr_kinase_cat_dom"/>
</dbReference>
<comment type="function">
    <text evidence="6">Required for proper chemotaxis and phagocytosis; proper spatiotemporal control of F-actin levels in chemotaxing cells. Negative regulator of the PI3K (phosphatidylinositol 3 kinase) pathway. Predominantly phosphorylates serines and threonines and tyrosines at a lower level.</text>
</comment>
<dbReference type="InterPro" id="IPR036860">
    <property type="entry name" value="SH2_dom_sf"/>
</dbReference>
<dbReference type="SUPFAM" id="SSF56112">
    <property type="entry name" value="Protein kinase-like (PK-like)"/>
    <property type="match status" value="1"/>
</dbReference>
<dbReference type="CDD" id="cd13999">
    <property type="entry name" value="STKc_MAP3K-like"/>
    <property type="match status" value="1"/>
</dbReference>
<dbReference type="Pfam" id="PF00017">
    <property type="entry name" value="SH2"/>
    <property type="match status" value="1"/>
</dbReference>
<dbReference type="VEuPathDB" id="AmoebaDB:ACA1_385780"/>
<keyword evidence="7" id="KW-0727">SH2 domain</keyword>
<dbReference type="RefSeq" id="XP_004347183.1">
    <property type="nucleotide sequence ID" value="XM_004347133.1"/>
</dbReference>
<dbReference type="PANTHER" id="PTHR44329:SF298">
    <property type="entry name" value="MIXED LINEAGE KINASE DOMAIN-LIKE PROTEIN"/>
    <property type="match status" value="1"/>
</dbReference>
<dbReference type="InterPro" id="IPR008271">
    <property type="entry name" value="Ser/Thr_kinase_AS"/>
</dbReference>
<gene>
    <name evidence="11" type="ORF">ACA1_385780</name>
</gene>
<reference evidence="11 12" key="1">
    <citation type="journal article" date="2013" name="Genome Biol.">
        <title>Genome of Acanthamoeba castellanii highlights extensive lateral gene transfer and early evolution of tyrosine kinase signaling.</title>
        <authorList>
            <person name="Clarke M."/>
            <person name="Lohan A.J."/>
            <person name="Liu B."/>
            <person name="Lagkouvardos I."/>
            <person name="Roy S."/>
            <person name="Zafar N."/>
            <person name="Bertelli C."/>
            <person name="Schilde C."/>
            <person name="Kianianmomeni A."/>
            <person name="Burglin T.R."/>
            <person name="Frech C."/>
            <person name="Turcotte B."/>
            <person name="Kopec K.O."/>
            <person name="Synnott J.M."/>
            <person name="Choo C."/>
            <person name="Paponov I."/>
            <person name="Finkler A."/>
            <person name="Soon Heng Tan C."/>
            <person name="Hutchins A.P."/>
            <person name="Weinmeier T."/>
            <person name="Rattei T."/>
            <person name="Chu J.S."/>
            <person name="Gimenez G."/>
            <person name="Irimia M."/>
            <person name="Rigden D.J."/>
            <person name="Fitzpatrick D.A."/>
            <person name="Lorenzo-Morales J."/>
            <person name="Bateman A."/>
            <person name="Chiu C.H."/>
            <person name="Tang P."/>
            <person name="Hegemann P."/>
            <person name="Fromm H."/>
            <person name="Raoult D."/>
            <person name="Greub G."/>
            <person name="Miranda-Saavedra D."/>
            <person name="Chen N."/>
            <person name="Nash P."/>
            <person name="Ginger M.L."/>
            <person name="Horn M."/>
            <person name="Schaap P."/>
            <person name="Caler L."/>
            <person name="Loftus B."/>
        </authorList>
    </citation>
    <scope>NUCLEOTIDE SEQUENCE [LARGE SCALE GENOMIC DNA]</scope>
    <source>
        <strain evidence="11 12">Neff</strain>
    </source>
</reference>
<feature type="compositionally biased region" description="Basic and acidic residues" evidence="8">
    <location>
        <begin position="32"/>
        <end position="45"/>
    </location>
</feature>
<feature type="region of interest" description="Disordered" evidence="8">
    <location>
        <begin position="1"/>
        <end position="46"/>
    </location>
</feature>
<dbReference type="PANTHER" id="PTHR44329">
    <property type="entry name" value="SERINE/THREONINE-PROTEIN KINASE TNNI3K-RELATED"/>
    <property type="match status" value="1"/>
</dbReference>
<protein>
    <submittedName>
        <fullName evidence="11">Protein kinase domain containing protein</fullName>
    </submittedName>
</protein>
<evidence type="ECO:0000256" key="6">
    <source>
        <dbReference type="ARBA" id="ARBA00025089"/>
    </source>
</evidence>
<keyword evidence="12" id="KW-1185">Reference proteome</keyword>
<dbReference type="InterPro" id="IPR051681">
    <property type="entry name" value="Ser/Thr_Kinases-Pseudokinases"/>
</dbReference>
<dbReference type="Gene3D" id="1.10.510.10">
    <property type="entry name" value="Transferase(Phosphotransferase) domain 1"/>
    <property type="match status" value="1"/>
</dbReference>
<keyword evidence="2" id="KW-0547">Nucleotide-binding</keyword>
<evidence type="ECO:0000256" key="3">
    <source>
        <dbReference type="ARBA" id="ARBA00022777"/>
    </source>
</evidence>
<dbReference type="PRINTS" id="PR00109">
    <property type="entry name" value="TYRKINASE"/>
</dbReference>
<evidence type="ECO:0000256" key="5">
    <source>
        <dbReference type="ARBA" id="ARBA00023137"/>
    </source>
</evidence>
<evidence type="ECO:0000313" key="12">
    <source>
        <dbReference type="Proteomes" id="UP000011083"/>
    </source>
</evidence>
<dbReference type="PROSITE" id="PS00108">
    <property type="entry name" value="PROTEIN_KINASE_ST"/>
    <property type="match status" value="1"/>
</dbReference>
<dbReference type="OrthoDB" id="2135964at2759"/>
<evidence type="ECO:0000256" key="2">
    <source>
        <dbReference type="ARBA" id="ARBA00022741"/>
    </source>
</evidence>
<feature type="domain" description="Protein kinase" evidence="10">
    <location>
        <begin position="58"/>
        <end position="351"/>
    </location>
</feature>
<keyword evidence="4" id="KW-0067">ATP-binding</keyword>
<dbReference type="EMBL" id="KB007900">
    <property type="protein sequence ID" value="ELR21801.1"/>
    <property type="molecule type" value="Genomic_DNA"/>
</dbReference>
<evidence type="ECO:0000313" key="11">
    <source>
        <dbReference type="EMBL" id="ELR21801.1"/>
    </source>
</evidence>
<dbReference type="Gene3D" id="3.30.505.10">
    <property type="entry name" value="SH2 domain"/>
    <property type="match status" value="1"/>
</dbReference>
<dbReference type="SUPFAM" id="SSF55550">
    <property type="entry name" value="SH2 domain"/>
    <property type="match status" value="1"/>
</dbReference>
<dbReference type="SMART" id="SM00220">
    <property type="entry name" value="S_TKc"/>
    <property type="match status" value="1"/>
</dbReference>
<evidence type="ECO:0000256" key="4">
    <source>
        <dbReference type="ARBA" id="ARBA00022840"/>
    </source>
</evidence>
<dbReference type="PROSITE" id="PS50011">
    <property type="entry name" value="PROTEIN_KINASE_DOM"/>
    <property type="match status" value="1"/>
</dbReference>
<dbReference type="CDD" id="cd00173">
    <property type="entry name" value="SH2"/>
    <property type="match status" value="1"/>
</dbReference>
<dbReference type="Pfam" id="PF07714">
    <property type="entry name" value="PK_Tyr_Ser-Thr"/>
    <property type="match status" value="1"/>
</dbReference>
<dbReference type="GO" id="GO:0005524">
    <property type="term" value="F:ATP binding"/>
    <property type="evidence" value="ECO:0007669"/>
    <property type="project" value="UniProtKB-KW"/>
</dbReference>
<dbReference type="AlphaFoldDB" id="L8HBL4"/>